<name>A0A9W9CVJ6_9PEZI</name>
<dbReference type="InterPro" id="IPR002654">
    <property type="entry name" value="Glyco_trans_25"/>
</dbReference>
<evidence type="ECO:0000256" key="2">
    <source>
        <dbReference type="ARBA" id="ARBA00022676"/>
    </source>
</evidence>
<proteinExistence type="inferred from homology"/>
<dbReference type="PANTHER" id="PTHR10730:SF53">
    <property type="entry name" value="GLYCOSYLTRANSFERASE 25 FAMILY MEMBER"/>
    <property type="match status" value="1"/>
</dbReference>
<protein>
    <recommendedName>
        <fullName evidence="8">Glycosyltransferase family 25 protein</fullName>
    </recommendedName>
</protein>
<gene>
    <name evidence="6" type="ORF">N0V93_007657</name>
</gene>
<comment type="similarity">
    <text evidence="1">Belongs to the glycosyltransferase 25 family.</text>
</comment>
<reference evidence="6" key="1">
    <citation type="submission" date="2022-10" db="EMBL/GenBank/DDBJ databases">
        <title>Tapping the CABI collections for fungal endophytes: first genome assemblies for Collariella, Neodidymelliopsis, Ascochyta clinopodiicola, Didymella pomorum, Didymosphaeria variabile, Neocosmospora piperis and Neocucurbitaria cava.</title>
        <authorList>
            <person name="Hill R."/>
        </authorList>
    </citation>
    <scope>NUCLEOTIDE SEQUENCE</scope>
    <source>
        <strain evidence="6">IMI 355082</strain>
    </source>
</reference>
<evidence type="ECO:0000256" key="5">
    <source>
        <dbReference type="SAM" id="Phobius"/>
    </source>
</evidence>
<keyword evidence="5" id="KW-0472">Membrane</keyword>
<feature type="region of interest" description="Disordered" evidence="4">
    <location>
        <begin position="39"/>
        <end position="87"/>
    </location>
</feature>
<feature type="transmembrane region" description="Helical" evidence="5">
    <location>
        <begin position="7"/>
        <end position="28"/>
    </location>
</feature>
<evidence type="ECO:0008006" key="8">
    <source>
        <dbReference type="Google" id="ProtNLM"/>
    </source>
</evidence>
<dbReference type="OrthoDB" id="47375at2759"/>
<keyword evidence="7" id="KW-1185">Reference proteome</keyword>
<dbReference type="Proteomes" id="UP001140453">
    <property type="component" value="Unassembled WGS sequence"/>
</dbReference>
<comment type="caution">
    <text evidence="6">The sequence shown here is derived from an EMBL/GenBank/DDBJ whole genome shotgun (WGS) entry which is preliminary data.</text>
</comment>
<keyword evidence="5" id="KW-0812">Transmembrane</keyword>
<dbReference type="InterPro" id="IPR050757">
    <property type="entry name" value="Collagen_mod_GT25"/>
</dbReference>
<dbReference type="CDD" id="cd06532">
    <property type="entry name" value="Glyco_transf_25"/>
    <property type="match status" value="1"/>
</dbReference>
<dbReference type="EMBL" id="JAPEVB010000004">
    <property type="protein sequence ID" value="KAJ4390183.1"/>
    <property type="molecule type" value="Genomic_DNA"/>
</dbReference>
<sequence length="438" mass="49037">MFSFSRLPRIWLTAGVAVSIIGLLLIGFRSQYPHYSPKLYTPPPPSSPGQKPGDVGSHVQTPPAGATGGSRPAKTRPAQAVPSVSSKVTDLQSLEDTRNATLGFEKLLVINFPDRTDKRDRMTLMGVSTGLHFSFLPAVDGNKVPDSAMPPKAAGWTGKVRGSWRAHMDALWYVVDNNLTSAVIFEDDLDWDIRIRDQARDFAVATRALLQPLVGRPREFADPTYPTVKDKDAELDPPPLSFEELPVTEPPVTSPYGDHWDLLWLGHCGVQQPVGNPKQEWAERSRHISKGTVVKLQDATVPQMSDIHSWDDDGHARFRNTYAPHTRIYHSGLDEVCTFAYAVSQAGARKILYDLGLWKMEDPFDLGLRQFCDGIMGHERHICLTTQPSLFSHYEHKEGSELDHEKTWNIRWSARENLPKLLDGKTDFDDQWPDAGLK</sequence>
<dbReference type="GO" id="GO:0016740">
    <property type="term" value="F:transferase activity"/>
    <property type="evidence" value="ECO:0007669"/>
    <property type="project" value="UniProtKB-KW"/>
</dbReference>
<evidence type="ECO:0000313" key="6">
    <source>
        <dbReference type="EMBL" id="KAJ4390183.1"/>
    </source>
</evidence>
<dbReference type="PANTHER" id="PTHR10730">
    <property type="entry name" value="PROCOLLAGEN-LYSINE,2-OXOGLUTARATE 5-DIOXYGENASE/GLYCOSYLTRANSFERASE 25 FAMILY MEMBER"/>
    <property type="match status" value="1"/>
</dbReference>
<evidence type="ECO:0000256" key="4">
    <source>
        <dbReference type="SAM" id="MobiDB-lite"/>
    </source>
</evidence>
<dbReference type="AlphaFoldDB" id="A0A9W9CVJ6"/>
<evidence type="ECO:0000313" key="7">
    <source>
        <dbReference type="Proteomes" id="UP001140453"/>
    </source>
</evidence>
<keyword evidence="5" id="KW-1133">Transmembrane helix</keyword>
<evidence type="ECO:0000256" key="3">
    <source>
        <dbReference type="ARBA" id="ARBA00022679"/>
    </source>
</evidence>
<evidence type="ECO:0000256" key="1">
    <source>
        <dbReference type="ARBA" id="ARBA00006721"/>
    </source>
</evidence>
<keyword evidence="3" id="KW-0808">Transferase</keyword>
<organism evidence="6 7">
    <name type="scientific">Gnomoniopsis smithogilvyi</name>
    <dbReference type="NCBI Taxonomy" id="1191159"/>
    <lineage>
        <taxon>Eukaryota</taxon>
        <taxon>Fungi</taxon>
        <taxon>Dikarya</taxon>
        <taxon>Ascomycota</taxon>
        <taxon>Pezizomycotina</taxon>
        <taxon>Sordariomycetes</taxon>
        <taxon>Sordariomycetidae</taxon>
        <taxon>Diaporthales</taxon>
        <taxon>Gnomoniaceae</taxon>
        <taxon>Gnomoniopsis</taxon>
    </lineage>
</organism>
<keyword evidence="2" id="KW-0328">Glycosyltransferase</keyword>
<accession>A0A9W9CVJ6</accession>